<keyword evidence="2" id="KW-1185">Reference proteome</keyword>
<evidence type="ECO:0000313" key="2">
    <source>
        <dbReference type="Proteomes" id="UP000595058"/>
    </source>
</evidence>
<proteinExistence type="predicted"/>
<dbReference type="GO" id="GO:0016301">
    <property type="term" value="F:kinase activity"/>
    <property type="evidence" value="ECO:0007669"/>
    <property type="project" value="UniProtKB-KW"/>
</dbReference>
<dbReference type="GeneID" id="75212231"/>
<reference evidence="1 2" key="1">
    <citation type="submission" date="2020-12" db="EMBL/GenBank/DDBJ databases">
        <title>FDA dAtabase for Regulatory Grade micrObial Sequences (FDA-ARGOS): Supporting development and validation of Infectious Disease Dx tests.</title>
        <authorList>
            <person name="Sproer C."/>
            <person name="Gronow S."/>
            <person name="Severitt S."/>
            <person name="Schroder I."/>
            <person name="Tallon L."/>
            <person name="Sadzewicz L."/>
            <person name="Zhao X."/>
            <person name="Boylan J."/>
            <person name="Ott S."/>
            <person name="Bowen H."/>
            <person name="Vavikolanu K."/>
            <person name="Mehta A."/>
            <person name="Aluvathingal J."/>
            <person name="Nadendla S."/>
            <person name="Lowell S."/>
            <person name="Myers T."/>
            <person name="Yan Y."/>
            <person name="Sichtig H."/>
        </authorList>
    </citation>
    <scope>NUCLEOTIDE SEQUENCE [LARGE SCALE GENOMIC DNA]</scope>
    <source>
        <strain evidence="1 2">FDAARGOS_877</strain>
    </source>
</reference>
<keyword evidence="1" id="KW-0418">Kinase</keyword>
<dbReference type="PIRSF" id="PIRSF026326">
    <property type="entry name" value="InaA"/>
    <property type="match status" value="1"/>
</dbReference>
<organism evidence="1 2">
    <name type="scientific">Stutzerimonas frequens</name>
    <dbReference type="NCBI Taxonomy" id="2968969"/>
    <lineage>
        <taxon>Bacteria</taxon>
        <taxon>Pseudomonadati</taxon>
        <taxon>Pseudomonadota</taxon>
        <taxon>Gammaproteobacteria</taxon>
        <taxon>Pseudomonadales</taxon>
        <taxon>Pseudomonadaceae</taxon>
        <taxon>Stutzerimonas</taxon>
    </lineage>
</organism>
<sequence length="247" mass="28600">MNDFIAQADRPTLERLGLASFDALWSVQLTAVDEPNVERGGWSSVFRLELDDSAFYLKRQSNHLTRTLAHPFGEPTFAREFRNIRRYARLGVPALQASFFGQRKVDGERRAILLTRALDGWTDLDGWLKRWPELNESGRQAIIGAVGALARTLHQAGQMHGCFYPKHIFLREQDGHWQACLIDLEKTRPLLLEWRDRIKDLEPLVRRASCIGEQGVRHLLSVYLDDPRLVEPWLLQLQRRREAKEAH</sequence>
<dbReference type="Pfam" id="PF06293">
    <property type="entry name" value="Kdo"/>
    <property type="match status" value="1"/>
</dbReference>
<dbReference type="Proteomes" id="UP000595058">
    <property type="component" value="Chromosome"/>
</dbReference>
<dbReference type="InterPro" id="IPR027023">
    <property type="entry name" value="Put_LipoPS_kinase_InaA"/>
</dbReference>
<dbReference type="RefSeq" id="WP_102838811.1">
    <property type="nucleotide sequence ID" value="NZ_CP065720.1"/>
</dbReference>
<dbReference type="EMBL" id="CP065720">
    <property type="protein sequence ID" value="QPT18332.1"/>
    <property type="molecule type" value="Genomic_DNA"/>
</dbReference>
<name>A0ABX6XWC4_9GAMM</name>
<protein>
    <submittedName>
        <fullName evidence="1">Lipopolysaccharide kinase</fullName>
    </submittedName>
</protein>
<evidence type="ECO:0000313" key="1">
    <source>
        <dbReference type="EMBL" id="QPT18332.1"/>
    </source>
</evidence>
<dbReference type="InterPro" id="IPR011009">
    <property type="entry name" value="Kinase-like_dom_sf"/>
</dbReference>
<gene>
    <name evidence="1" type="ORF">I6G34_02925</name>
</gene>
<dbReference type="SUPFAM" id="SSF56112">
    <property type="entry name" value="Protein kinase-like (PK-like)"/>
    <property type="match status" value="1"/>
</dbReference>
<keyword evidence="1" id="KW-0808">Transferase</keyword>
<accession>A0ABX6XWC4</accession>